<proteinExistence type="predicted"/>
<name>A0A699TFX9_TANCI</name>
<accession>A0A699TFX9</accession>
<sequence length="35" mass="3686">LVSGFDAVTVAFAYTFRGTLAGYLDVVVGLCEDES</sequence>
<gene>
    <name evidence="1" type="ORF">Tci_879353</name>
</gene>
<dbReference type="AlphaFoldDB" id="A0A699TFX9"/>
<reference evidence="1" key="1">
    <citation type="journal article" date="2019" name="Sci. Rep.">
        <title>Draft genome of Tanacetum cinerariifolium, the natural source of mosquito coil.</title>
        <authorList>
            <person name="Yamashiro T."/>
            <person name="Shiraishi A."/>
            <person name="Satake H."/>
            <person name="Nakayama K."/>
        </authorList>
    </citation>
    <scope>NUCLEOTIDE SEQUENCE</scope>
</reference>
<evidence type="ECO:0000313" key="1">
    <source>
        <dbReference type="EMBL" id="GFD07384.1"/>
    </source>
</evidence>
<protein>
    <submittedName>
        <fullName evidence="1">Uncharacterized protein</fullName>
    </submittedName>
</protein>
<feature type="non-terminal residue" evidence="1">
    <location>
        <position position="1"/>
    </location>
</feature>
<dbReference type="EMBL" id="BKCJ011231167">
    <property type="protein sequence ID" value="GFD07384.1"/>
    <property type="molecule type" value="Genomic_DNA"/>
</dbReference>
<organism evidence="1">
    <name type="scientific">Tanacetum cinerariifolium</name>
    <name type="common">Dalmatian daisy</name>
    <name type="synonym">Chrysanthemum cinerariifolium</name>
    <dbReference type="NCBI Taxonomy" id="118510"/>
    <lineage>
        <taxon>Eukaryota</taxon>
        <taxon>Viridiplantae</taxon>
        <taxon>Streptophyta</taxon>
        <taxon>Embryophyta</taxon>
        <taxon>Tracheophyta</taxon>
        <taxon>Spermatophyta</taxon>
        <taxon>Magnoliopsida</taxon>
        <taxon>eudicotyledons</taxon>
        <taxon>Gunneridae</taxon>
        <taxon>Pentapetalae</taxon>
        <taxon>asterids</taxon>
        <taxon>campanulids</taxon>
        <taxon>Asterales</taxon>
        <taxon>Asteraceae</taxon>
        <taxon>Asteroideae</taxon>
        <taxon>Anthemideae</taxon>
        <taxon>Anthemidinae</taxon>
        <taxon>Tanacetum</taxon>
    </lineage>
</organism>
<comment type="caution">
    <text evidence="1">The sequence shown here is derived from an EMBL/GenBank/DDBJ whole genome shotgun (WGS) entry which is preliminary data.</text>
</comment>